<dbReference type="InterPro" id="IPR002048">
    <property type="entry name" value="EF_hand_dom"/>
</dbReference>
<protein>
    <recommendedName>
        <fullName evidence="2">EF-hand domain-containing protein</fullName>
    </recommendedName>
</protein>
<proteinExistence type="predicted"/>
<dbReference type="GO" id="GO:0005509">
    <property type="term" value="F:calcium ion binding"/>
    <property type="evidence" value="ECO:0007669"/>
    <property type="project" value="InterPro"/>
</dbReference>
<dbReference type="InterPro" id="IPR018247">
    <property type="entry name" value="EF_Hand_1_Ca_BS"/>
</dbReference>
<gene>
    <name evidence="3" type="ORF">PSON_ATCC_30995.1.T1830081</name>
</gene>
<name>A0A8S1RIY9_9CILI</name>
<feature type="domain" description="EF-hand" evidence="2">
    <location>
        <begin position="15"/>
        <end position="50"/>
    </location>
</feature>
<dbReference type="SMART" id="SM00054">
    <property type="entry name" value="EFh"/>
    <property type="match status" value="2"/>
</dbReference>
<evidence type="ECO:0000259" key="2">
    <source>
        <dbReference type="PROSITE" id="PS50222"/>
    </source>
</evidence>
<dbReference type="AlphaFoldDB" id="A0A8S1RIY9"/>
<dbReference type="EMBL" id="CAJJDN010000183">
    <property type="protein sequence ID" value="CAD8128148.1"/>
    <property type="molecule type" value="Genomic_DNA"/>
</dbReference>
<evidence type="ECO:0000313" key="3">
    <source>
        <dbReference type="EMBL" id="CAD8128148.1"/>
    </source>
</evidence>
<dbReference type="CDD" id="cd00051">
    <property type="entry name" value="EFh"/>
    <property type="match status" value="1"/>
</dbReference>
<comment type="caution">
    <text evidence="3">The sequence shown here is derived from an EMBL/GenBank/DDBJ whole genome shotgun (WGS) entry which is preliminary data.</text>
</comment>
<sequence>MGCGAHKQSQGLSPQLRQKALEIFQKIDVNNSGSIDKDETQKFWKTNFAKVNTHALFNAVDFDKSGQITEDEWMAFWEIVKKSGYSDKEIFEELFLIFLYNQLDNLMEGKAWVQFRKVDEFVKRDQMRKKSQVKQIVEDNSKRKSILQQQDQQQNN</sequence>
<evidence type="ECO:0000256" key="1">
    <source>
        <dbReference type="SAM" id="MobiDB-lite"/>
    </source>
</evidence>
<feature type="domain" description="EF-hand" evidence="2">
    <location>
        <begin position="55"/>
        <end position="83"/>
    </location>
</feature>
<dbReference type="PROSITE" id="PS00018">
    <property type="entry name" value="EF_HAND_1"/>
    <property type="match status" value="1"/>
</dbReference>
<accession>A0A8S1RIY9</accession>
<reference evidence="3" key="1">
    <citation type="submission" date="2021-01" db="EMBL/GenBank/DDBJ databases">
        <authorList>
            <consortium name="Genoscope - CEA"/>
            <person name="William W."/>
        </authorList>
    </citation>
    <scope>NUCLEOTIDE SEQUENCE</scope>
</reference>
<dbReference type="Pfam" id="PF13499">
    <property type="entry name" value="EF-hand_7"/>
    <property type="match status" value="1"/>
</dbReference>
<organism evidence="3 4">
    <name type="scientific">Paramecium sonneborni</name>
    <dbReference type="NCBI Taxonomy" id="65129"/>
    <lineage>
        <taxon>Eukaryota</taxon>
        <taxon>Sar</taxon>
        <taxon>Alveolata</taxon>
        <taxon>Ciliophora</taxon>
        <taxon>Intramacronucleata</taxon>
        <taxon>Oligohymenophorea</taxon>
        <taxon>Peniculida</taxon>
        <taxon>Parameciidae</taxon>
        <taxon>Paramecium</taxon>
    </lineage>
</organism>
<dbReference type="PROSITE" id="PS50222">
    <property type="entry name" value="EF_HAND_2"/>
    <property type="match status" value="2"/>
</dbReference>
<feature type="region of interest" description="Disordered" evidence="1">
    <location>
        <begin position="133"/>
        <end position="156"/>
    </location>
</feature>
<keyword evidence="4" id="KW-1185">Reference proteome</keyword>
<dbReference type="OrthoDB" id="26525at2759"/>
<evidence type="ECO:0000313" key="4">
    <source>
        <dbReference type="Proteomes" id="UP000692954"/>
    </source>
</evidence>
<dbReference type="Proteomes" id="UP000692954">
    <property type="component" value="Unassembled WGS sequence"/>
</dbReference>